<evidence type="ECO:0000256" key="4">
    <source>
        <dbReference type="ARBA" id="ARBA00022729"/>
    </source>
</evidence>
<feature type="domain" description="SLH" evidence="6">
    <location>
        <begin position="125"/>
        <end position="185"/>
    </location>
</feature>
<dbReference type="InterPro" id="IPR000914">
    <property type="entry name" value="SBP_5_dom"/>
</dbReference>
<dbReference type="GO" id="GO:0030313">
    <property type="term" value="C:cell envelope"/>
    <property type="evidence" value="ECO:0007669"/>
    <property type="project" value="UniProtKB-SubCell"/>
</dbReference>
<dbReference type="OrthoDB" id="9772924at2"/>
<dbReference type="InterPro" id="IPR039424">
    <property type="entry name" value="SBP_5"/>
</dbReference>
<dbReference type="EMBL" id="QXIS01000035">
    <property type="protein sequence ID" value="RIE05521.1"/>
    <property type="molecule type" value="Genomic_DNA"/>
</dbReference>
<dbReference type="CDD" id="cd08513">
    <property type="entry name" value="PBP2_thermophilic_Hb8_like"/>
    <property type="match status" value="1"/>
</dbReference>
<evidence type="ECO:0000313" key="7">
    <source>
        <dbReference type="EMBL" id="RIE05521.1"/>
    </source>
</evidence>
<keyword evidence="8" id="KW-1185">Reference proteome</keyword>
<dbReference type="Proteomes" id="UP000266328">
    <property type="component" value="Unassembled WGS sequence"/>
</dbReference>
<evidence type="ECO:0000313" key="8">
    <source>
        <dbReference type="Proteomes" id="UP000266328"/>
    </source>
</evidence>
<reference evidence="7 8" key="1">
    <citation type="submission" date="2018-09" db="EMBL/GenBank/DDBJ databases">
        <title>Discovery and Ecogenomic Context for Candidatus Cryosericales, a Global Caldiserica Order Active in Thawing Permafrost.</title>
        <authorList>
            <person name="Martinez M.A."/>
            <person name="Woodcroft B.J."/>
            <person name="Ignacio Espinoza J.C."/>
            <person name="Zayed A."/>
            <person name="Singleton C.M."/>
            <person name="Boyd J."/>
            <person name="Li Y.-F."/>
            <person name="Purvine S."/>
            <person name="Maughan H."/>
            <person name="Hodgkins S.B."/>
            <person name="Anderson D."/>
            <person name="Sederholm M."/>
            <person name="Temperton B."/>
            <person name="Saleska S.R."/>
            <person name="Tyson G.W."/>
            <person name="Rich V.I."/>
        </authorList>
    </citation>
    <scope>NUCLEOTIDE SEQUENCE [LARGE SCALE GENOMIC DNA]</scope>
    <source>
        <strain evidence="7 8">SMC7</strain>
    </source>
</reference>
<comment type="caution">
    <text evidence="7">The sequence shown here is derived from an EMBL/GenBank/DDBJ whole genome shotgun (WGS) entry which is preliminary data.</text>
</comment>
<organism evidence="7 8">
    <name type="scientific">Candidatus Cryosericum terrychapinii</name>
    <dbReference type="NCBI Taxonomy" id="2290919"/>
    <lineage>
        <taxon>Bacteria</taxon>
        <taxon>Pseudomonadati</taxon>
        <taxon>Caldisericota/Cryosericota group</taxon>
        <taxon>Candidatus Cryosericota</taxon>
        <taxon>Candidatus Cryosericia</taxon>
        <taxon>Candidatus Cryosericales</taxon>
        <taxon>Candidatus Cryosericaceae</taxon>
        <taxon>Candidatus Cryosericum</taxon>
    </lineage>
</organism>
<evidence type="ECO:0000259" key="6">
    <source>
        <dbReference type="PROSITE" id="PS51272"/>
    </source>
</evidence>
<keyword evidence="5" id="KW-0472">Membrane</keyword>
<comment type="subcellular location">
    <subcellularLocation>
        <location evidence="1">Cell envelope</location>
    </subcellularLocation>
</comment>
<proteinExistence type="inferred from homology"/>
<feature type="transmembrane region" description="Helical" evidence="5">
    <location>
        <begin position="40"/>
        <end position="58"/>
    </location>
</feature>
<sequence length="776" mass="86149">MSPMNAITACEEGGASQPPFHLKLFTAPTLLREENYMRRFLSIVLAVVMLLAVCSPVLTANAAGFKDVAASYWAYDQITALAAKKVIIGYADGTFKPEGLVTREEFAKMIVVAKGLALVKPSRPTFTDVAASRWSFGYVEAAAKAGYIKGYPGGTFKPASSITRQELAVLGVRVVGKESQALNLNKTLEQPMAMANDEQKVATWAYGAVTIAYSPEVQMMNYRKGRLIAPLVSATRAECANSIYMMVVPPKNTPVLTFAESQEPADLAGQEFANFAVSVDTADLIYDGLIGLDESPSVYYPRMAREVPSQANGLWKINDVNGKETMTVTYRLRKGLKWSDGQPFTSKDLEFAWEVRKNPDVPIVDNTMDLKIEKVETPDAYTVIYYFNVADLLGFTYGSTLYPEHLLRAKFEANPGELANDSYWDNPVGTGPYKLTKWVKGERLEFGINTNWFYGEPVSKTVIQYAIPNTNTIMANLLAKKVDIAVNTGSTAQQANMIRDKMKGSVNVIFVPSTYREHICLNTEDPILSDVRVRRALAYATDRDEISKVVYQGTYTPSYDWFDNLSVWDPSLVTMYPYSVSKANALLDEAGWILGADGYRYKDGKKLEIQITISPEKPARASTVEVLIKQWKQVGVSITTKSISWSVAMTETVPMGDFQATVYAWGGGSPFDLTAASDQIWTTEMIPTAENDYNTSNNARWSNADFDKAITAANNSANMATVIPNLKAAMKIWTDQEPSIFLLNWVDHTYVGANVKSYKPYPFKTWTDDFPFTYKQ</sequence>
<dbReference type="PROSITE" id="PS51272">
    <property type="entry name" value="SLH"/>
    <property type="match status" value="2"/>
</dbReference>
<dbReference type="PANTHER" id="PTHR30290">
    <property type="entry name" value="PERIPLASMIC BINDING COMPONENT OF ABC TRANSPORTER"/>
    <property type="match status" value="1"/>
</dbReference>
<dbReference type="Pfam" id="PF00395">
    <property type="entry name" value="SLH"/>
    <property type="match status" value="2"/>
</dbReference>
<dbReference type="AlphaFoldDB" id="A0A398D202"/>
<protein>
    <recommendedName>
        <fullName evidence="6">SLH domain-containing protein</fullName>
    </recommendedName>
</protein>
<keyword evidence="5" id="KW-0812">Transmembrane</keyword>
<dbReference type="GO" id="GO:1904680">
    <property type="term" value="F:peptide transmembrane transporter activity"/>
    <property type="evidence" value="ECO:0007669"/>
    <property type="project" value="TreeGrafter"/>
</dbReference>
<dbReference type="PANTHER" id="PTHR30290:SF10">
    <property type="entry name" value="PERIPLASMIC OLIGOPEPTIDE-BINDING PROTEIN-RELATED"/>
    <property type="match status" value="1"/>
</dbReference>
<evidence type="ECO:0000256" key="1">
    <source>
        <dbReference type="ARBA" id="ARBA00004196"/>
    </source>
</evidence>
<dbReference type="GO" id="GO:0015833">
    <property type="term" value="P:peptide transport"/>
    <property type="evidence" value="ECO:0007669"/>
    <property type="project" value="TreeGrafter"/>
</dbReference>
<dbReference type="InterPro" id="IPR001119">
    <property type="entry name" value="SLH_dom"/>
</dbReference>
<comment type="similarity">
    <text evidence="2">Belongs to the bacterial solute-binding protein 5 family.</text>
</comment>
<keyword evidence="4" id="KW-0732">Signal</keyword>
<keyword evidence="3" id="KW-0813">Transport</keyword>
<dbReference type="Gene3D" id="3.10.105.10">
    <property type="entry name" value="Dipeptide-binding Protein, Domain 3"/>
    <property type="match status" value="1"/>
</dbReference>
<name>A0A398D202_9BACT</name>
<dbReference type="SUPFAM" id="SSF53850">
    <property type="entry name" value="Periplasmic binding protein-like II"/>
    <property type="match status" value="1"/>
</dbReference>
<evidence type="ECO:0000256" key="5">
    <source>
        <dbReference type="SAM" id="Phobius"/>
    </source>
</evidence>
<accession>A0A398D202</accession>
<gene>
    <name evidence="7" type="ORF">SMC7_06845</name>
</gene>
<dbReference type="Gene3D" id="3.40.190.10">
    <property type="entry name" value="Periplasmic binding protein-like II"/>
    <property type="match status" value="1"/>
</dbReference>
<evidence type="ECO:0000256" key="2">
    <source>
        <dbReference type="ARBA" id="ARBA00005695"/>
    </source>
</evidence>
<keyword evidence="5" id="KW-1133">Transmembrane helix</keyword>
<dbReference type="Pfam" id="PF00496">
    <property type="entry name" value="SBP_bac_5"/>
    <property type="match status" value="1"/>
</dbReference>
<feature type="domain" description="SLH" evidence="6">
    <location>
        <begin position="61"/>
        <end position="124"/>
    </location>
</feature>
<evidence type="ECO:0000256" key="3">
    <source>
        <dbReference type="ARBA" id="ARBA00022448"/>
    </source>
</evidence>